<dbReference type="PROSITE" id="PS51257">
    <property type="entry name" value="PROKAR_LIPOPROTEIN"/>
    <property type="match status" value="1"/>
</dbReference>
<sequence length="243" mass="25291">MRTALTLLTTTLLAACGGDSGSADSEAVPGETPVAQPTVELRQAVRIAGVLMVGENSAEFLPCDQGPELWLDGPLSLDLLELHDEMTPGVEPFEGIFIDVVADIDPPPATGPGTGYPGALIVEFLRRAAFEGWNCGDVRPELEWAAAGTEPFWSLYVTADGAVFTTPDGGARTVELGEVRMDEQGWVVEGTDGAGAVEVRLVDSPCRNAMSGAFSHLTAEISIGGSTLQGCGWFGIAADPDAA</sequence>
<dbReference type="EMBL" id="JBBHLI010000005">
    <property type="protein sequence ID" value="MEK9501384.1"/>
    <property type="molecule type" value="Genomic_DNA"/>
</dbReference>
<accession>A0ABU9E9P3</accession>
<keyword evidence="2" id="KW-1185">Reference proteome</keyword>
<protein>
    <submittedName>
        <fullName evidence="1">Uncharacterized protein</fullName>
    </submittedName>
</protein>
<proteinExistence type="predicted"/>
<comment type="caution">
    <text evidence="1">The sequence shown here is derived from an EMBL/GenBank/DDBJ whole genome shotgun (WGS) entry which is preliminary data.</text>
</comment>
<evidence type="ECO:0000313" key="2">
    <source>
        <dbReference type="Proteomes" id="UP001484239"/>
    </source>
</evidence>
<reference evidence="1 2" key="1">
    <citation type="submission" date="2024-02" db="EMBL/GenBank/DDBJ databases">
        <title>A novel Gemmatimonadota bacterium.</title>
        <authorList>
            <person name="Du Z.-J."/>
            <person name="Ye Y.-Q."/>
        </authorList>
    </citation>
    <scope>NUCLEOTIDE SEQUENCE [LARGE SCALE GENOMIC DNA]</scope>
    <source>
        <strain evidence="1 2">DH-20</strain>
    </source>
</reference>
<gene>
    <name evidence="1" type="ORF">WI372_10390</name>
</gene>
<dbReference type="Proteomes" id="UP001484239">
    <property type="component" value="Unassembled WGS sequence"/>
</dbReference>
<evidence type="ECO:0000313" key="1">
    <source>
        <dbReference type="EMBL" id="MEK9501384.1"/>
    </source>
</evidence>
<dbReference type="RefSeq" id="WP_405275843.1">
    <property type="nucleotide sequence ID" value="NZ_CP144380.1"/>
</dbReference>
<name>A0ABU9E9P3_9BACT</name>
<organism evidence="1 2">
    <name type="scientific">Gaopeijia maritima</name>
    <dbReference type="NCBI Taxonomy" id="3119007"/>
    <lineage>
        <taxon>Bacteria</taxon>
        <taxon>Pseudomonadati</taxon>
        <taxon>Gemmatimonadota</taxon>
        <taxon>Longimicrobiia</taxon>
        <taxon>Gaopeijiales</taxon>
        <taxon>Gaopeijiaceae</taxon>
        <taxon>Gaopeijia</taxon>
    </lineage>
</organism>